<evidence type="ECO:0000256" key="2">
    <source>
        <dbReference type="RuleBase" id="RU003750"/>
    </source>
</evidence>
<gene>
    <name evidence="4" type="ORF">FYJ37_15395</name>
</gene>
<evidence type="ECO:0000256" key="1">
    <source>
        <dbReference type="ARBA" id="ARBA00022679"/>
    </source>
</evidence>
<dbReference type="PROSITE" id="PS00379">
    <property type="entry name" value="CDP_ALCOHOL_P_TRANSF"/>
    <property type="match status" value="1"/>
</dbReference>
<organism evidence="4 5">
    <name type="scientific">Clostridium scindens (strain JCM 10418 / VPI 12708)</name>
    <dbReference type="NCBI Taxonomy" id="29347"/>
    <lineage>
        <taxon>Bacteria</taxon>
        <taxon>Bacillati</taxon>
        <taxon>Bacillota</taxon>
        <taxon>Clostridia</taxon>
        <taxon>Lachnospirales</taxon>
        <taxon>Lachnospiraceae</taxon>
    </lineage>
</organism>
<comment type="similarity">
    <text evidence="2">Belongs to the CDP-alcohol phosphatidyltransferase class-I family.</text>
</comment>
<dbReference type="GO" id="GO:0016020">
    <property type="term" value="C:membrane"/>
    <property type="evidence" value="ECO:0007669"/>
    <property type="project" value="InterPro"/>
</dbReference>
<keyword evidence="3" id="KW-1133">Transmembrane helix</keyword>
<dbReference type="InterPro" id="IPR048254">
    <property type="entry name" value="CDP_ALCOHOL_P_TRANSF_CS"/>
</dbReference>
<dbReference type="GO" id="GO:0016780">
    <property type="term" value="F:phosphotransferase activity, for other substituted phosphate groups"/>
    <property type="evidence" value="ECO:0007669"/>
    <property type="project" value="InterPro"/>
</dbReference>
<dbReference type="EMBL" id="VUMB01000045">
    <property type="protein sequence ID" value="MSS41676.1"/>
    <property type="molecule type" value="Genomic_DNA"/>
</dbReference>
<feature type="transmembrane region" description="Helical" evidence="3">
    <location>
        <begin position="119"/>
        <end position="137"/>
    </location>
</feature>
<proteinExistence type="inferred from homology"/>
<reference evidence="4 5" key="1">
    <citation type="submission" date="2019-08" db="EMBL/GenBank/DDBJ databases">
        <title>In-depth cultivation of the pig gut microbiome towards novel bacterial diversity and tailored functional studies.</title>
        <authorList>
            <person name="Wylensek D."/>
            <person name="Hitch T.C.A."/>
            <person name="Clavel T."/>
        </authorList>
    </citation>
    <scope>NUCLEOTIDE SEQUENCE [LARGE SCALE GENOMIC DNA]</scope>
    <source>
        <strain evidence="4 5">BL-389-WT-3D</strain>
    </source>
</reference>
<accession>A0A844F8B2</accession>
<dbReference type="InterPro" id="IPR043130">
    <property type="entry name" value="CDP-OH_PTrfase_TM_dom"/>
</dbReference>
<keyword evidence="3" id="KW-0812">Transmembrane</keyword>
<feature type="transmembrane region" description="Helical" evidence="3">
    <location>
        <begin position="58"/>
        <end position="80"/>
    </location>
</feature>
<dbReference type="Pfam" id="PF01066">
    <property type="entry name" value="CDP-OH_P_transf"/>
    <property type="match status" value="1"/>
</dbReference>
<evidence type="ECO:0000313" key="5">
    <source>
        <dbReference type="Proteomes" id="UP000462363"/>
    </source>
</evidence>
<dbReference type="AlphaFoldDB" id="A0A844F8B2"/>
<evidence type="ECO:0000256" key="3">
    <source>
        <dbReference type="SAM" id="Phobius"/>
    </source>
</evidence>
<feature type="transmembrane region" description="Helical" evidence="3">
    <location>
        <begin position="15"/>
        <end position="37"/>
    </location>
</feature>
<comment type="caution">
    <text evidence="4">The sequence shown here is derived from an EMBL/GenBank/DDBJ whole genome shotgun (WGS) entry which is preliminary data.</text>
</comment>
<name>A0A844F8B2_CLOSV</name>
<keyword evidence="1 2" id="KW-0808">Transferase</keyword>
<evidence type="ECO:0000313" key="4">
    <source>
        <dbReference type="EMBL" id="MSS41676.1"/>
    </source>
</evidence>
<dbReference type="Proteomes" id="UP000462363">
    <property type="component" value="Unassembled WGS sequence"/>
</dbReference>
<sequence>MNRLKAANAITSSRIVFALLILFAPVFSVPFYVFYFLGAATDMADGIIARKLNQESSFGAKLDTVADLVFVIAVLIKIVMNVIVPTWLWIWTAIIALIKLINLISGFVVCRKFVAVHSIMNKITGGIMFCLPLFIGLKLPQEVISGICIIACAAATFAAIQEGHYIRTGKVTEQQIRNER</sequence>
<feature type="transmembrane region" description="Helical" evidence="3">
    <location>
        <begin position="86"/>
        <end position="110"/>
    </location>
</feature>
<protein>
    <submittedName>
        <fullName evidence="4">CDP-alcohol phosphatidyltransferase family protein</fullName>
    </submittedName>
</protein>
<dbReference type="RefSeq" id="WP_154322502.1">
    <property type="nucleotide sequence ID" value="NZ_CAMAAA010000042.1"/>
</dbReference>
<dbReference type="InterPro" id="IPR000462">
    <property type="entry name" value="CDP-OH_P_trans"/>
</dbReference>
<keyword evidence="3" id="KW-0472">Membrane</keyword>
<dbReference type="GO" id="GO:0008654">
    <property type="term" value="P:phospholipid biosynthetic process"/>
    <property type="evidence" value="ECO:0007669"/>
    <property type="project" value="InterPro"/>
</dbReference>
<dbReference type="Gene3D" id="1.20.120.1760">
    <property type="match status" value="1"/>
</dbReference>
<feature type="transmembrane region" description="Helical" evidence="3">
    <location>
        <begin position="143"/>
        <end position="160"/>
    </location>
</feature>